<gene>
    <name evidence="4" type="ORF">C0Q70_16602</name>
</gene>
<reference evidence="4 5" key="1">
    <citation type="submission" date="2018-04" db="EMBL/GenBank/DDBJ databases">
        <title>The genome of golden apple snail Pomacea canaliculata provides insight into stress tolerance and invasive adaptation.</title>
        <authorList>
            <person name="Liu C."/>
            <person name="Liu B."/>
            <person name="Ren Y."/>
            <person name="Zhang Y."/>
            <person name="Wang H."/>
            <person name="Li S."/>
            <person name="Jiang F."/>
            <person name="Yin L."/>
            <person name="Zhang G."/>
            <person name="Qian W."/>
            <person name="Fan W."/>
        </authorList>
    </citation>
    <scope>NUCLEOTIDE SEQUENCE [LARGE SCALE GENOMIC DNA]</scope>
    <source>
        <strain evidence="4">SZHN2017</strain>
        <tissue evidence="4">Muscle</tissue>
    </source>
</reference>
<evidence type="ECO:0000256" key="1">
    <source>
        <dbReference type="ARBA" id="ARBA00005964"/>
    </source>
</evidence>
<dbReference type="PANTHER" id="PTHR43903">
    <property type="entry name" value="NEUROLIGIN"/>
    <property type="match status" value="1"/>
</dbReference>
<dbReference type="OrthoDB" id="19653at2759"/>
<dbReference type="AlphaFoldDB" id="A0A2T7NQ83"/>
<keyword evidence="5" id="KW-1185">Reference proteome</keyword>
<evidence type="ECO:0000313" key="4">
    <source>
        <dbReference type="EMBL" id="PVD23334.1"/>
    </source>
</evidence>
<dbReference type="SUPFAM" id="SSF53474">
    <property type="entry name" value="alpha/beta-Hydrolases"/>
    <property type="match status" value="1"/>
</dbReference>
<feature type="domain" description="Carboxylesterase type B" evidence="3">
    <location>
        <begin position="21"/>
        <end position="187"/>
    </location>
</feature>
<comment type="similarity">
    <text evidence="1">Belongs to the type-B carboxylesterase/lipase family.</text>
</comment>
<dbReference type="EMBL" id="PZQS01000010">
    <property type="protein sequence ID" value="PVD23334.1"/>
    <property type="molecule type" value="Genomic_DNA"/>
</dbReference>
<proteinExistence type="inferred from homology"/>
<feature type="region of interest" description="Disordered" evidence="2">
    <location>
        <begin position="209"/>
        <end position="231"/>
    </location>
</feature>
<sequence length="231" mass="25446">MNLTDAEAAIMQQALTYFPRGAQQATTALLQEYLLGANYTTNLQIAQGVNQICSDLYFNYPMLKESLLSASVPGAARQYVYQFSYLSPRLGFPEWAGVPHTAEIPFVSGLPFDGTKNWTDKDKQVSSDMMDMWTNFAKHGRAHRLLHRDPTPLNSVLDPTPLDSDGVVWLPYTPAVQAYLRFETKPGPDNQQTKITCHVAMATCRGRKNNVIGGPGDEMLSVSKQSPGGTG</sequence>
<evidence type="ECO:0000256" key="2">
    <source>
        <dbReference type="SAM" id="MobiDB-lite"/>
    </source>
</evidence>
<dbReference type="InterPro" id="IPR002018">
    <property type="entry name" value="CarbesteraseB"/>
</dbReference>
<dbReference type="Proteomes" id="UP000245119">
    <property type="component" value="Linkage Group LG10"/>
</dbReference>
<dbReference type="InterPro" id="IPR029058">
    <property type="entry name" value="AB_hydrolase_fold"/>
</dbReference>
<dbReference type="Pfam" id="PF00135">
    <property type="entry name" value="COesterase"/>
    <property type="match status" value="1"/>
</dbReference>
<accession>A0A2T7NQ83</accession>
<evidence type="ECO:0000259" key="3">
    <source>
        <dbReference type="Pfam" id="PF00135"/>
    </source>
</evidence>
<dbReference type="Gene3D" id="3.40.50.1820">
    <property type="entry name" value="alpha/beta hydrolase"/>
    <property type="match status" value="1"/>
</dbReference>
<organism evidence="4 5">
    <name type="scientific">Pomacea canaliculata</name>
    <name type="common">Golden apple snail</name>
    <dbReference type="NCBI Taxonomy" id="400727"/>
    <lineage>
        <taxon>Eukaryota</taxon>
        <taxon>Metazoa</taxon>
        <taxon>Spiralia</taxon>
        <taxon>Lophotrochozoa</taxon>
        <taxon>Mollusca</taxon>
        <taxon>Gastropoda</taxon>
        <taxon>Caenogastropoda</taxon>
        <taxon>Architaenioglossa</taxon>
        <taxon>Ampullarioidea</taxon>
        <taxon>Ampullariidae</taxon>
        <taxon>Pomacea</taxon>
    </lineage>
</organism>
<evidence type="ECO:0000313" key="5">
    <source>
        <dbReference type="Proteomes" id="UP000245119"/>
    </source>
</evidence>
<feature type="compositionally biased region" description="Polar residues" evidence="2">
    <location>
        <begin position="222"/>
        <end position="231"/>
    </location>
</feature>
<dbReference type="InterPro" id="IPR051093">
    <property type="entry name" value="Neuroligin/BSAL"/>
</dbReference>
<comment type="caution">
    <text evidence="4">The sequence shown here is derived from an EMBL/GenBank/DDBJ whole genome shotgun (WGS) entry which is preliminary data.</text>
</comment>
<protein>
    <recommendedName>
        <fullName evidence="3">Carboxylesterase type B domain-containing protein</fullName>
    </recommendedName>
</protein>
<name>A0A2T7NQ83_POMCA</name>